<accession>A0A0M4LT17</accession>
<evidence type="ECO:0000313" key="1">
    <source>
        <dbReference type="EMBL" id="ALE08530.1"/>
    </source>
</evidence>
<dbReference type="PATRIC" id="fig|1682.24.peg.451"/>
<organism evidence="1 2">
    <name type="scientific">Bifidobacterium longum subsp. infantis</name>
    <dbReference type="NCBI Taxonomy" id="1682"/>
    <lineage>
        <taxon>Bacteria</taxon>
        <taxon>Bacillati</taxon>
        <taxon>Actinomycetota</taxon>
        <taxon>Actinomycetes</taxon>
        <taxon>Bifidobacteriales</taxon>
        <taxon>Bifidobacteriaceae</taxon>
        <taxon>Bifidobacterium</taxon>
    </lineage>
</organism>
<name>A0A0M4LT17_BIFLI</name>
<dbReference type="Proteomes" id="UP000067206">
    <property type="component" value="Chromosome"/>
</dbReference>
<evidence type="ECO:0000313" key="2">
    <source>
        <dbReference type="Proteomes" id="UP000067206"/>
    </source>
</evidence>
<dbReference type="AlphaFoldDB" id="A0A0M4LT17"/>
<dbReference type="EMBL" id="CP010411">
    <property type="protein sequence ID" value="ALE08530.1"/>
    <property type="molecule type" value="Genomic_DNA"/>
</dbReference>
<protein>
    <submittedName>
        <fullName evidence="1">Uncharacterized protein</fullName>
    </submittedName>
</protein>
<sequence length="72" mass="8299">MAAQNCLRGCVKYLCHSLYRKLWRGRKTTERARIQRVFMLVRCWLVLSVLACSRHAVSGGETNETEHQTGSM</sequence>
<gene>
    <name evidence="1" type="ORF">RY67_467</name>
</gene>
<proteinExistence type="predicted"/>
<reference evidence="1 2" key="1">
    <citation type="submission" date="2014-12" db="EMBL/GenBank/DDBJ databases">
        <title>Complete genome sequence of Bifidobacterium longum subsp. infantis BT1.</title>
        <authorList>
            <person name="Kim J.F."/>
            <person name="Kwak M.-J."/>
        </authorList>
    </citation>
    <scope>NUCLEOTIDE SEQUENCE [LARGE SCALE GENOMIC DNA]</scope>
    <source>
        <strain evidence="1 2">BT1</strain>
    </source>
</reference>